<gene>
    <name evidence="20" type="primary">PMVK</name>
</gene>
<dbReference type="PANTHER" id="PTHR13101:SF1">
    <property type="entry name" value="PHOSPHOMEVALONATE KINASE"/>
    <property type="match status" value="1"/>
</dbReference>
<evidence type="ECO:0000313" key="20">
    <source>
        <dbReference type="Ensembl" id="ENSRFEP00010013013.1"/>
    </source>
</evidence>
<dbReference type="GO" id="GO:0019287">
    <property type="term" value="P:isopentenyl diphosphate biosynthetic process, mevalonate pathway"/>
    <property type="evidence" value="ECO:0007669"/>
    <property type="project" value="UniProtKB-UniPathway"/>
</dbReference>
<dbReference type="GO" id="GO:0006695">
    <property type="term" value="P:cholesterol biosynthetic process"/>
    <property type="evidence" value="ECO:0007669"/>
    <property type="project" value="UniProtKB-KW"/>
</dbReference>
<evidence type="ECO:0000313" key="21">
    <source>
        <dbReference type="Proteomes" id="UP000472240"/>
    </source>
</evidence>
<reference evidence="20" key="5">
    <citation type="submission" date="2025-09" db="UniProtKB">
        <authorList>
            <consortium name="Ensembl"/>
        </authorList>
    </citation>
    <scope>IDENTIFICATION</scope>
</reference>
<dbReference type="GO" id="GO:0070723">
    <property type="term" value="P:response to cholesterol"/>
    <property type="evidence" value="ECO:0007669"/>
    <property type="project" value="Ensembl"/>
</dbReference>
<dbReference type="GeneTree" id="ENSGT00390000014801"/>
<protein>
    <recommendedName>
        <fullName evidence="17">Phosphomevalonate kinase</fullName>
        <ecNumber evidence="3">2.7.4.2</ecNumber>
    </recommendedName>
</protein>
<evidence type="ECO:0000256" key="11">
    <source>
        <dbReference type="ARBA" id="ARBA00022840"/>
    </source>
</evidence>
<keyword evidence="11" id="KW-0067">ATP-binding</keyword>
<name>A0A671EMT4_RHIFE</name>
<dbReference type="FunCoup" id="A0A671EMT4">
    <property type="interactions" value="715"/>
</dbReference>
<reference evidence="20" key="4">
    <citation type="submission" date="2025-08" db="UniProtKB">
        <authorList>
            <consortium name="Ensembl"/>
        </authorList>
    </citation>
    <scope>IDENTIFICATION</scope>
</reference>
<dbReference type="EC" id="2.7.4.2" evidence="3"/>
<evidence type="ECO:0000256" key="17">
    <source>
        <dbReference type="ARBA" id="ARBA00034549"/>
    </source>
</evidence>
<keyword evidence="5" id="KW-0444">Lipid biosynthesis</keyword>
<dbReference type="SUPFAM" id="SSF52540">
    <property type="entry name" value="P-loop containing nucleoside triphosphate hydrolases"/>
    <property type="match status" value="1"/>
</dbReference>
<evidence type="ECO:0000256" key="19">
    <source>
        <dbReference type="ARBA" id="ARBA00057619"/>
    </source>
</evidence>
<keyword evidence="6" id="KW-0153">Cholesterol metabolism</keyword>
<keyword evidence="10" id="KW-0152">Cholesterol biosynthesis</keyword>
<evidence type="ECO:0000256" key="9">
    <source>
        <dbReference type="ARBA" id="ARBA00022777"/>
    </source>
</evidence>
<keyword evidence="8" id="KW-0547">Nucleotide-binding</keyword>
<comment type="subcellular location">
    <subcellularLocation>
        <location evidence="1">Cytoplasm</location>
        <location evidence="1">Cytosol</location>
    </subcellularLocation>
</comment>
<evidence type="ECO:0000256" key="3">
    <source>
        <dbReference type="ARBA" id="ARBA00012958"/>
    </source>
</evidence>
<comment type="pathway">
    <text evidence="2">Isoprenoid biosynthesis; isopentenyl diphosphate biosynthesis via mevalonate pathway; isopentenyl diphosphate from (R)-mevalonate: step 2/3.</text>
</comment>
<reference evidence="20 21" key="2">
    <citation type="journal article" date="2018" name="Annu Rev Anim Biosci">
        <title>Bat Biology, Genomes, and the Bat1K Project: To Generate Chromosome-Level Genomes for All Living Bat Species.</title>
        <authorList>
            <person name="Teeling E.C."/>
            <person name="Vernes S.C."/>
            <person name="Davalos L.M."/>
            <person name="Ray D.A."/>
            <person name="Gilbert M.T.P."/>
            <person name="Myers E."/>
        </authorList>
    </citation>
    <scope>NUCLEOTIDE SEQUENCE</scope>
</reference>
<evidence type="ECO:0000256" key="4">
    <source>
        <dbReference type="ARBA" id="ARBA00022490"/>
    </source>
</evidence>
<keyword evidence="7" id="KW-0808">Transferase</keyword>
<reference evidence="21" key="3">
    <citation type="submission" date="2018-12" db="EMBL/GenBank/DDBJ databases">
        <title>G10K-VGP greater horseshoe bat female genome, primary haplotype.</title>
        <authorList>
            <person name="Teeling E."/>
            <person name="Myers G."/>
            <person name="Vernes S."/>
            <person name="Pippel M."/>
            <person name="Winkler S."/>
            <person name="Fedrigo O."/>
            <person name="Rhie A."/>
            <person name="Koren S."/>
            <person name="Phillippy A."/>
            <person name="Lewin H."/>
            <person name="Damas J."/>
            <person name="Howe K."/>
            <person name="Mountcastle J."/>
            <person name="Jarvis E.D."/>
        </authorList>
    </citation>
    <scope>NUCLEOTIDE SEQUENCE [LARGE SCALE GENOMIC DNA]</scope>
</reference>
<dbReference type="InParanoid" id="A0A671EMT4"/>
<dbReference type="GO" id="GO:0005829">
    <property type="term" value="C:cytosol"/>
    <property type="evidence" value="ECO:0007669"/>
    <property type="project" value="UniProtKB-SubCell"/>
</dbReference>
<accession>A0A671EMT4</accession>
<proteinExistence type="predicted"/>
<evidence type="ECO:0000256" key="13">
    <source>
        <dbReference type="ARBA" id="ARBA00023011"/>
    </source>
</evidence>
<keyword evidence="15" id="KW-1207">Sterol metabolism</keyword>
<evidence type="ECO:0000256" key="2">
    <source>
        <dbReference type="ARBA" id="ARBA00005017"/>
    </source>
</evidence>
<evidence type="ECO:0000256" key="16">
    <source>
        <dbReference type="ARBA" id="ARBA00023221"/>
    </source>
</evidence>
<comment type="catalytic activity">
    <reaction evidence="18">
        <text>(R)-5-phosphomevalonate + ATP = (R)-5-diphosphomevalonate + ADP</text>
        <dbReference type="Rhea" id="RHEA:16341"/>
        <dbReference type="ChEBI" id="CHEBI:30616"/>
        <dbReference type="ChEBI" id="CHEBI:57557"/>
        <dbReference type="ChEBI" id="CHEBI:58146"/>
        <dbReference type="ChEBI" id="CHEBI:456216"/>
        <dbReference type="EC" id="2.7.4.2"/>
    </reaction>
    <physiologicalReaction direction="left-to-right" evidence="18">
        <dbReference type="Rhea" id="RHEA:16342"/>
    </physiologicalReaction>
    <physiologicalReaction direction="right-to-left" evidence="18">
        <dbReference type="Rhea" id="RHEA:16343"/>
    </physiologicalReaction>
</comment>
<dbReference type="Pfam" id="PF04275">
    <property type="entry name" value="P-mevalo_kinase"/>
    <property type="match status" value="1"/>
</dbReference>
<evidence type="ECO:0000256" key="6">
    <source>
        <dbReference type="ARBA" id="ARBA00022548"/>
    </source>
</evidence>
<keyword evidence="9" id="KW-0418">Kinase</keyword>
<dbReference type="Proteomes" id="UP000472240">
    <property type="component" value="Chromosome 22"/>
</dbReference>
<keyword evidence="16" id="KW-0753">Steroid metabolism</keyword>
<dbReference type="GO" id="GO:0005524">
    <property type="term" value="F:ATP binding"/>
    <property type="evidence" value="ECO:0007669"/>
    <property type="project" value="UniProtKB-KW"/>
</dbReference>
<dbReference type="GO" id="GO:0005777">
    <property type="term" value="C:peroxisome"/>
    <property type="evidence" value="ECO:0007669"/>
    <property type="project" value="Ensembl"/>
</dbReference>
<evidence type="ECO:0000256" key="18">
    <source>
        <dbReference type="ARBA" id="ARBA00051752"/>
    </source>
</evidence>
<dbReference type="Ensembl" id="ENSRFET00010014239.1">
    <property type="protein sequence ID" value="ENSRFEP00010013013.1"/>
    <property type="gene ID" value="ENSRFEG00010008852.1"/>
</dbReference>
<keyword evidence="13" id="KW-0756">Sterol biosynthesis</keyword>
<dbReference type="GO" id="GO:0004631">
    <property type="term" value="F:phosphomevalonate kinase activity"/>
    <property type="evidence" value="ECO:0007669"/>
    <property type="project" value="UniProtKB-EC"/>
</dbReference>
<sequence>LVETLITTYGSAYAGWQSSLPPWRRRGRQPSPLPLHLVAASISRGWPDLRAGCSVSFRDRKEWGLHGPAGRRPAAGAAVQREEEIREGLRDRGAAEQEHGLNFQRLLDASTYKETYRRNMIVWGEEKRQADPGFFCRKVVEGVSQPVWLVSDTRRMSDIQWFREAYGAVTQTVRVVASEQSRQQRGWVFTPGVDDGESECGLDNFGDFDWVIENHGDPQRLEEQLENLIECVRSRL</sequence>
<evidence type="ECO:0000256" key="10">
    <source>
        <dbReference type="ARBA" id="ARBA00022778"/>
    </source>
</evidence>
<dbReference type="InterPro" id="IPR027417">
    <property type="entry name" value="P-loop_NTPase"/>
</dbReference>
<evidence type="ECO:0000256" key="15">
    <source>
        <dbReference type="ARBA" id="ARBA00023166"/>
    </source>
</evidence>
<keyword evidence="12" id="KW-0752">Steroid biosynthesis</keyword>
<reference evidence="20 21" key="1">
    <citation type="journal article" date="2015" name="Annu Rev Anim Biosci">
        <title>The Genome 10K Project: a way forward.</title>
        <authorList>
            <person name="Koepfli K.P."/>
            <person name="Paten B."/>
            <person name="O'Brien S.J."/>
            <person name="Koepfli K.P."/>
            <person name="Paten B."/>
            <person name="Antunes A."/>
            <person name="Belov K."/>
            <person name="Bustamante C."/>
            <person name="Castoe T.A."/>
            <person name="Clawson H."/>
            <person name="Crawford A.J."/>
            <person name="Diekhans M."/>
            <person name="Distel D."/>
            <person name="Durbin R."/>
            <person name="Earl D."/>
            <person name="Fujita M.K."/>
            <person name="Gamble T."/>
            <person name="Georges A."/>
            <person name="Gemmell N."/>
            <person name="Gilbert M.T."/>
            <person name="Graves J.M."/>
            <person name="Green R.E."/>
            <person name="Hickey G."/>
            <person name="Jarvis E.D."/>
            <person name="Johnson W."/>
            <person name="Komissarov A."/>
            <person name="Korf I."/>
            <person name="Kuhn R."/>
            <person name="Larkin D.M."/>
            <person name="Lewin H."/>
            <person name="Lopez J.V."/>
            <person name="Ma J."/>
            <person name="Marques-Bonet T."/>
            <person name="Miller W."/>
            <person name="Murphy R."/>
            <person name="Pevzner P."/>
            <person name="Shapiro B."/>
            <person name="Steiner C."/>
            <person name="Tamazian G."/>
            <person name="Venkatesh B."/>
            <person name="Wang J."/>
            <person name="Wayne R."/>
            <person name="Wiley E."/>
            <person name="Yang H."/>
            <person name="Zhang G."/>
            <person name="Haussler D."/>
            <person name="Ryder O."/>
            <person name="O'Brien S.J."/>
        </authorList>
    </citation>
    <scope>NUCLEOTIDE SEQUENCE</scope>
</reference>
<dbReference type="InterPro" id="IPR005919">
    <property type="entry name" value="Pmev_kin_anim"/>
</dbReference>
<evidence type="ECO:0000256" key="7">
    <source>
        <dbReference type="ARBA" id="ARBA00022679"/>
    </source>
</evidence>
<keyword evidence="21" id="KW-1185">Reference proteome</keyword>
<dbReference type="FunFam" id="3.40.50.300:FF:001026">
    <property type="entry name" value="Phosphomevalonate kinase"/>
    <property type="match status" value="1"/>
</dbReference>
<dbReference type="Gene3D" id="3.40.50.300">
    <property type="entry name" value="P-loop containing nucleotide triphosphate hydrolases"/>
    <property type="match status" value="1"/>
</dbReference>
<dbReference type="AlphaFoldDB" id="A0A671EMT4"/>
<keyword evidence="14" id="KW-0443">Lipid metabolism</keyword>
<evidence type="ECO:0000256" key="1">
    <source>
        <dbReference type="ARBA" id="ARBA00004514"/>
    </source>
</evidence>
<evidence type="ECO:0000256" key="14">
    <source>
        <dbReference type="ARBA" id="ARBA00023098"/>
    </source>
</evidence>
<organism evidence="20 21">
    <name type="scientific">Rhinolophus ferrumequinum</name>
    <name type="common">Greater horseshoe bat</name>
    <dbReference type="NCBI Taxonomy" id="59479"/>
    <lineage>
        <taxon>Eukaryota</taxon>
        <taxon>Metazoa</taxon>
        <taxon>Chordata</taxon>
        <taxon>Craniata</taxon>
        <taxon>Vertebrata</taxon>
        <taxon>Euteleostomi</taxon>
        <taxon>Mammalia</taxon>
        <taxon>Eutheria</taxon>
        <taxon>Laurasiatheria</taxon>
        <taxon>Chiroptera</taxon>
        <taxon>Yinpterochiroptera</taxon>
        <taxon>Rhinolophoidea</taxon>
        <taxon>Rhinolophidae</taxon>
        <taxon>Rhinolophinae</taxon>
        <taxon>Rhinolophus</taxon>
    </lineage>
</organism>
<evidence type="ECO:0000256" key="12">
    <source>
        <dbReference type="ARBA" id="ARBA00022955"/>
    </source>
</evidence>
<comment type="function">
    <text evidence="19">Catalyzes the reversible ATP-dependent phosphorylation of mevalonate 5-phosphate to produce mevalonate diphosphate and ADP, a key step in the mevalonic acid mediated biosynthesis of isopentenyl diphosphate and other polyisoprenoid metabolites.</text>
</comment>
<keyword evidence="4" id="KW-0963">Cytoplasm</keyword>
<dbReference type="UniPathway" id="UPA00057">
    <property type="reaction ID" value="UER00099"/>
</dbReference>
<evidence type="ECO:0000256" key="5">
    <source>
        <dbReference type="ARBA" id="ARBA00022516"/>
    </source>
</evidence>
<dbReference type="NCBIfam" id="TIGR01223">
    <property type="entry name" value="Pmev_kin_anim"/>
    <property type="match status" value="1"/>
</dbReference>
<evidence type="ECO:0000256" key="8">
    <source>
        <dbReference type="ARBA" id="ARBA00022741"/>
    </source>
</evidence>
<dbReference type="PANTHER" id="PTHR13101">
    <property type="entry name" value="PHOSPHOMEVALONATE KINASE"/>
    <property type="match status" value="1"/>
</dbReference>